<accession>A0A671RBH2</accession>
<dbReference type="GO" id="GO:0030838">
    <property type="term" value="P:positive regulation of actin filament polymerization"/>
    <property type="evidence" value="ECO:0007669"/>
    <property type="project" value="TreeGrafter"/>
</dbReference>
<evidence type="ECO:0000256" key="2">
    <source>
        <dbReference type="ARBA" id="ARBA00010770"/>
    </source>
</evidence>
<dbReference type="GO" id="GO:0012505">
    <property type="term" value="C:endomembrane system"/>
    <property type="evidence" value="ECO:0007669"/>
    <property type="project" value="UniProtKB-SubCell"/>
</dbReference>
<dbReference type="GeneID" id="107676396"/>
<dbReference type="PANTHER" id="PTHR15344:SF3">
    <property type="entry name" value="CDC42 EFFECTOR PROTEIN 3"/>
    <property type="match status" value="1"/>
</dbReference>
<protein>
    <submittedName>
        <fullName evidence="4">Cdc42 effector protein 3-like</fullName>
    </submittedName>
</protein>
<dbReference type="PANTHER" id="PTHR15344">
    <property type="entry name" value="CDC42 EFFECTOR PROTEIN BORG"/>
    <property type="match status" value="1"/>
</dbReference>
<dbReference type="GO" id="GO:0005856">
    <property type="term" value="C:cytoskeleton"/>
    <property type="evidence" value="ECO:0007669"/>
    <property type="project" value="TreeGrafter"/>
</dbReference>
<dbReference type="Pfam" id="PF00786">
    <property type="entry name" value="PBD"/>
    <property type="match status" value="1"/>
</dbReference>
<comment type="similarity">
    <text evidence="2">Belongs to the BORG/CEP family.</text>
</comment>
<name>A0A671RBH2_9TELE</name>
<dbReference type="InterPro" id="IPR029273">
    <property type="entry name" value="Cdc42_effect-like"/>
</dbReference>
<keyword evidence="5" id="KW-1185">Reference proteome</keyword>
<dbReference type="OrthoDB" id="9948028at2759"/>
<dbReference type="InterPro" id="IPR000095">
    <property type="entry name" value="CRIB_dom"/>
</dbReference>
<evidence type="ECO:0000313" key="4">
    <source>
        <dbReference type="Ensembl" id="ENSSANP00000080607.1"/>
    </source>
</evidence>
<comment type="subcellular location">
    <subcellularLocation>
        <location evidence="1">Endomembrane system</location>
        <topology evidence="1">Peripheral membrane protein</topology>
    </subcellularLocation>
</comment>
<dbReference type="GO" id="GO:0007266">
    <property type="term" value="P:Rho protein signal transduction"/>
    <property type="evidence" value="ECO:0007669"/>
    <property type="project" value="TreeGrafter"/>
</dbReference>
<dbReference type="GO" id="GO:0008360">
    <property type="term" value="P:regulation of cell shape"/>
    <property type="evidence" value="ECO:0007669"/>
    <property type="project" value="TreeGrafter"/>
</dbReference>
<dbReference type="RefSeq" id="XP_016326426.1">
    <property type="nucleotide sequence ID" value="XM_016470940.1"/>
</dbReference>
<dbReference type="Pfam" id="PF14957">
    <property type="entry name" value="BORG_CEP"/>
    <property type="match status" value="1"/>
</dbReference>
<feature type="domain" description="CRIB" evidence="3">
    <location>
        <begin position="31"/>
        <end position="45"/>
    </location>
</feature>
<proteinExistence type="inferred from homology"/>
<dbReference type="InterPro" id="IPR051296">
    <property type="entry name" value="Cdc42_Effector_BORG/CEP"/>
</dbReference>
<dbReference type="GO" id="GO:0005737">
    <property type="term" value="C:cytoplasm"/>
    <property type="evidence" value="ECO:0007669"/>
    <property type="project" value="TreeGrafter"/>
</dbReference>
<dbReference type="AlphaFoldDB" id="A0A671RBH2"/>
<dbReference type="Ensembl" id="ENSSANT00000085669.1">
    <property type="protein sequence ID" value="ENSSANP00000080607.1"/>
    <property type="gene ID" value="ENSSANG00000040068.1"/>
</dbReference>
<reference evidence="4" key="1">
    <citation type="submission" date="2025-08" db="UniProtKB">
        <authorList>
            <consortium name="Ensembl"/>
        </authorList>
    </citation>
    <scope>IDENTIFICATION</scope>
</reference>
<organism evidence="4 5">
    <name type="scientific">Sinocyclocheilus anshuiensis</name>
    <dbReference type="NCBI Taxonomy" id="1608454"/>
    <lineage>
        <taxon>Eukaryota</taxon>
        <taxon>Metazoa</taxon>
        <taxon>Chordata</taxon>
        <taxon>Craniata</taxon>
        <taxon>Vertebrata</taxon>
        <taxon>Euteleostomi</taxon>
        <taxon>Actinopterygii</taxon>
        <taxon>Neopterygii</taxon>
        <taxon>Teleostei</taxon>
        <taxon>Ostariophysi</taxon>
        <taxon>Cypriniformes</taxon>
        <taxon>Cyprinidae</taxon>
        <taxon>Cyprininae</taxon>
        <taxon>Sinocyclocheilus</taxon>
    </lineage>
</organism>
<evidence type="ECO:0000259" key="3">
    <source>
        <dbReference type="PROSITE" id="PS50108"/>
    </source>
</evidence>
<gene>
    <name evidence="4" type="primary">LOC107676396</name>
</gene>
<dbReference type="GO" id="GO:0031274">
    <property type="term" value="P:positive regulation of pseudopodium assembly"/>
    <property type="evidence" value="ECO:0007669"/>
    <property type="project" value="TreeGrafter"/>
</dbReference>
<dbReference type="Proteomes" id="UP000472260">
    <property type="component" value="Unassembled WGS sequence"/>
</dbReference>
<dbReference type="KEGG" id="sanh:107676396"/>
<dbReference type="SMART" id="SM00285">
    <property type="entry name" value="PBD"/>
    <property type="match status" value="1"/>
</dbReference>
<dbReference type="GO" id="GO:0031267">
    <property type="term" value="F:small GTPase binding"/>
    <property type="evidence" value="ECO:0007669"/>
    <property type="project" value="TreeGrafter"/>
</dbReference>
<reference evidence="4" key="2">
    <citation type="submission" date="2025-09" db="UniProtKB">
        <authorList>
            <consortium name="Ensembl"/>
        </authorList>
    </citation>
    <scope>IDENTIFICATION</scope>
</reference>
<dbReference type="GO" id="GO:0005886">
    <property type="term" value="C:plasma membrane"/>
    <property type="evidence" value="ECO:0007669"/>
    <property type="project" value="TreeGrafter"/>
</dbReference>
<evidence type="ECO:0000313" key="5">
    <source>
        <dbReference type="Proteomes" id="UP000472260"/>
    </source>
</evidence>
<sequence>MPAKTPIYLKSNYSKKGKKCRLRDILSPDMISPPLGDFRHTIHIGKGGECDAFGDMSFLQGNFELLPGKGGRTRPQYGIHGEFTRANSASDASCVETPSPVLKNAISLPTIGGSQALTLPLISTTVFPMTQDRLSEPSTPPTGSEDLEILQMETLLQSINALRSDPSPVPEEDEPLIDRTEMPEKSLAKKKMHSSENKLETFLSVFVNGRSDANGNFSNGNNGDSVFEYEQEMFGFKGDWVDRDSGVEEGRLCDSDFEISKSKSHSQESLTQITGSLFSLELDLGPSILDDVLDIMNKPVS</sequence>
<evidence type="ECO:0000256" key="1">
    <source>
        <dbReference type="ARBA" id="ARBA00004184"/>
    </source>
</evidence>
<dbReference type="PROSITE" id="PS50108">
    <property type="entry name" value="CRIB"/>
    <property type="match status" value="1"/>
</dbReference>